<evidence type="ECO:0000313" key="3">
    <source>
        <dbReference type="Proteomes" id="UP000070444"/>
    </source>
</evidence>
<feature type="transmembrane region" description="Helical" evidence="1">
    <location>
        <begin position="259"/>
        <end position="279"/>
    </location>
</feature>
<feature type="transmembrane region" description="Helical" evidence="1">
    <location>
        <begin position="20"/>
        <end position="43"/>
    </location>
</feature>
<evidence type="ECO:0000256" key="1">
    <source>
        <dbReference type="SAM" id="Phobius"/>
    </source>
</evidence>
<dbReference type="AlphaFoldDB" id="A0A137NS17"/>
<feature type="transmembrane region" description="Helical" evidence="1">
    <location>
        <begin position="229"/>
        <end position="253"/>
    </location>
</feature>
<feature type="transmembrane region" description="Helical" evidence="1">
    <location>
        <begin position="170"/>
        <end position="192"/>
    </location>
</feature>
<keyword evidence="1" id="KW-0812">Transmembrane</keyword>
<protein>
    <recommendedName>
        <fullName evidence="4">G-protein coupled receptors family 1 profile domain-containing protein</fullName>
    </recommendedName>
</protein>
<accession>A0A137NS17</accession>
<feature type="transmembrane region" description="Helical" evidence="1">
    <location>
        <begin position="123"/>
        <end position="150"/>
    </location>
</feature>
<keyword evidence="3" id="KW-1185">Reference proteome</keyword>
<gene>
    <name evidence="2" type="ORF">CONCODRAFT_12808</name>
</gene>
<proteinExistence type="predicted"/>
<evidence type="ECO:0000313" key="2">
    <source>
        <dbReference type="EMBL" id="KXN65563.1"/>
    </source>
</evidence>
<feature type="transmembrane region" description="Helical" evidence="1">
    <location>
        <begin position="79"/>
        <end position="102"/>
    </location>
</feature>
<name>A0A137NS17_CONC2</name>
<keyword evidence="1" id="KW-0472">Membrane</keyword>
<sequence length="337" mass="38582">MESPEDGSYNPYSLCRILASILHPIGIASCIIILGVLFAMLVVDYKLVHRTTTRYVVGITVANLLAIATDFAATSNPQLPGSLSCQVLIIARAFTYFFQPLVNLSMTNHLYRTHINHHLTTPIYEIIAWALMIFLIGIFMIIMYCIGLFNLYKYSHVCNPTSNSLEVNRLLAGILLFINLMCMIYALSCFIFGTMSLNRRRHTARYSFEADKREIHGYTIKMRQIAKRLFYYPLVTVVSLCGQCCILGMILSGRFVEDLFPLKSITIGLSGVLTLIVFFRDPTTKITLKIFIYEVKNRLTVRKLQRLSRDSEYNLSMNSIWDMKRVHQSILQILKLM</sequence>
<keyword evidence="1" id="KW-1133">Transmembrane helix</keyword>
<dbReference type="EMBL" id="KQ964855">
    <property type="protein sequence ID" value="KXN65563.1"/>
    <property type="molecule type" value="Genomic_DNA"/>
</dbReference>
<dbReference type="Proteomes" id="UP000070444">
    <property type="component" value="Unassembled WGS sequence"/>
</dbReference>
<organism evidence="2 3">
    <name type="scientific">Conidiobolus coronatus (strain ATCC 28846 / CBS 209.66 / NRRL 28638)</name>
    <name type="common">Delacroixia coronata</name>
    <dbReference type="NCBI Taxonomy" id="796925"/>
    <lineage>
        <taxon>Eukaryota</taxon>
        <taxon>Fungi</taxon>
        <taxon>Fungi incertae sedis</taxon>
        <taxon>Zoopagomycota</taxon>
        <taxon>Entomophthoromycotina</taxon>
        <taxon>Entomophthoromycetes</taxon>
        <taxon>Entomophthorales</taxon>
        <taxon>Ancylistaceae</taxon>
        <taxon>Conidiobolus</taxon>
    </lineage>
</organism>
<feature type="transmembrane region" description="Helical" evidence="1">
    <location>
        <begin position="55"/>
        <end position="73"/>
    </location>
</feature>
<reference evidence="2 3" key="1">
    <citation type="journal article" date="2015" name="Genome Biol. Evol.">
        <title>Phylogenomic analyses indicate that early fungi evolved digesting cell walls of algal ancestors of land plants.</title>
        <authorList>
            <person name="Chang Y."/>
            <person name="Wang S."/>
            <person name="Sekimoto S."/>
            <person name="Aerts A.L."/>
            <person name="Choi C."/>
            <person name="Clum A."/>
            <person name="LaButti K.M."/>
            <person name="Lindquist E.A."/>
            <person name="Yee Ngan C."/>
            <person name="Ohm R.A."/>
            <person name="Salamov A.A."/>
            <person name="Grigoriev I.V."/>
            <person name="Spatafora J.W."/>
            <person name="Berbee M.L."/>
        </authorList>
    </citation>
    <scope>NUCLEOTIDE SEQUENCE [LARGE SCALE GENOMIC DNA]</scope>
    <source>
        <strain evidence="2 3">NRRL 28638</strain>
    </source>
</reference>
<evidence type="ECO:0008006" key="4">
    <source>
        <dbReference type="Google" id="ProtNLM"/>
    </source>
</evidence>